<keyword evidence="1 2" id="KW-0238">DNA-binding</keyword>
<evidence type="ECO:0000313" key="5">
    <source>
        <dbReference type="Proteomes" id="UP000270661"/>
    </source>
</evidence>
<evidence type="ECO:0000259" key="3">
    <source>
        <dbReference type="PROSITE" id="PS51755"/>
    </source>
</evidence>
<dbReference type="Pfam" id="PF13401">
    <property type="entry name" value="AAA_22"/>
    <property type="match status" value="1"/>
</dbReference>
<dbReference type="SUPFAM" id="SSF52540">
    <property type="entry name" value="P-loop containing nucleoside triphosphate hydrolases"/>
    <property type="match status" value="1"/>
</dbReference>
<dbReference type="EMBL" id="RBOJ01000039">
    <property type="protein sequence ID" value="RMM52941.1"/>
    <property type="molecule type" value="Genomic_DNA"/>
</dbReference>
<dbReference type="RefSeq" id="WP_053190845.1">
    <property type="nucleotide sequence ID" value="NZ_LHVK01000003.1"/>
</dbReference>
<feature type="DNA-binding region" description="OmpR/PhoB-type" evidence="2">
    <location>
        <begin position="10"/>
        <end position="108"/>
    </location>
</feature>
<dbReference type="SUPFAM" id="SSF46894">
    <property type="entry name" value="C-terminal effector domain of the bipartite response regulators"/>
    <property type="match status" value="1"/>
</dbReference>
<dbReference type="GO" id="GO:0000160">
    <property type="term" value="P:phosphorelay signal transduction system"/>
    <property type="evidence" value="ECO:0007669"/>
    <property type="project" value="InterPro"/>
</dbReference>
<dbReference type="Gene3D" id="3.40.50.300">
    <property type="entry name" value="P-loop containing nucleotide triphosphate hydrolases"/>
    <property type="match status" value="1"/>
</dbReference>
<dbReference type="Proteomes" id="UP000270661">
    <property type="component" value="Unassembled WGS sequence"/>
</dbReference>
<dbReference type="InterPro" id="IPR001867">
    <property type="entry name" value="OmpR/PhoB-type_DNA-bd"/>
</dbReference>
<gene>
    <name evidence="4" type="ORF">ALQ77_04566</name>
</gene>
<comment type="caution">
    <text evidence="4">The sequence shown here is derived from an EMBL/GenBank/DDBJ whole genome shotgun (WGS) entry which is preliminary data.</text>
</comment>
<keyword evidence="5" id="KW-1185">Reference proteome</keyword>
<dbReference type="STRING" id="47879.AXG94_05560"/>
<dbReference type="GO" id="GO:0016887">
    <property type="term" value="F:ATP hydrolysis activity"/>
    <property type="evidence" value="ECO:0007669"/>
    <property type="project" value="InterPro"/>
</dbReference>
<dbReference type="PANTHER" id="PTHR47691">
    <property type="entry name" value="REGULATOR-RELATED"/>
    <property type="match status" value="1"/>
</dbReference>
<evidence type="ECO:0000256" key="1">
    <source>
        <dbReference type="ARBA" id="ARBA00023125"/>
    </source>
</evidence>
<accession>A0A3M3ETV7</accession>
<dbReference type="Pfam" id="PF25872">
    <property type="entry name" value="HTH_77"/>
    <property type="match status" value="1"/>
</dbReference>
<dbReference type="CDD" id="cd00383">
    <property type="entry name" value="trans_reg_C"/>
    <property type="match status" value="1"/>
</dbReference>
<evidence type="ECO:0000313" key="4">
    <source>
        <dbReference type="EMBL" id="RMM52941.1"/>
    </source>
</evidence>
<dbReference type="SMART" id="SM00862">
    <property type="entry name" value="Trans_reg_C"/>
    <property type="match status" value="1"/>
</dbReference>
<sequence length="934" mass="102966">MSHPSALPVEQTVHFGPYHVHPRQRLVLEGGQPLRLGRRAVEILLVLLEHAGEVVSKQQLIARVWPRSVVEDTNLRVHVAALRKALGDGQAGQRYIVTVAQRGYSFVAPVSAEPLIPMADIPPASLAHNLPPRRTRMIGRQAVVDSLVAHLPRKRFITLVGTGGIGKTTVALRVAERLIDRYRDGTYLLDLSLLNDPVMIAPDLCALLDLPQPDSDPLATIARQLKERHLLLVIDNCEHLIDATAQLCETLLRGAPHLHILATSREGLRAEGEHVQRLDALAFPPRETPIEGYPALEYPALQLFAERAMANHDDFELADHAVPLVADICQRLDGIPLAIELAAAHVGRFGLEALHRQLQDSVALLHNDSDVAPRQQTLRATLDWSFALLTECEQVCLRRLSMFMGSFNLTSAAAVIIGPHVAPDQVLVSISQLVAKSLLNVEVGDEEVRYRLLDTTRSYALEKLAEAGELAASQERHAERCLALMEQAERDWESTATPLWIARYAAYRDDIRAALDRGLGPHGAHQVAIRLTASTLPLWQELSLLKEHGLYVSKALQLLRATPSPCPRLSLALELANASFNYHTEGGTPATIRAFVTARQLAQQCQSRAGELRAVSGHMAVNLSCGHYQQALEQSQDFDRLGTLGDPLLSLSAQRLRVLALHFAGDQGAARQDAEQVIQRLAQNGHLSRFTHGFGVQYDQSVASLTTLARILWLQGFAEKARRAANLALQIALQINHGTSICYTLALAGCVIARYNGDHSVAGERLDMLRYQAKKHSVILFHDWARHYDCAINDAPLKTNPVNGLIQDIVVTLRADRVSAWQLDRAHSGAAGWCTAEILRAEAQTLLARNDPALDDRAEEHLVTALGVARGQDALAWELRSATTLARLWQRQGREQAAQELLEPVYRRFTEGFDTPDLVEADALLHVLSRQRGA</sequence>
<dbReference type="Gene3D" id="1.10.10.10">
    <property type="entry name" value="Winged helix-like DNA-binding domain superfamily/Winged helix DNA-binding domain"/>
    <property type="match status" value="1"/>
</dbReference>
<proteinExistence type="predicted"/>
<dbReference type="PANTHER" id="PTHR47691:SF3">
    <property type="entry name" value="HTH-TYPE TRANSCRIPTIONAL REGULATOR RV0890C-RELATED"/>
    <property type="match status" value="1"/>
</dbReference>
<dbReference type="GO" id="GO:0003677">
    <property type="term" value="F:DNA binding"/>
    <property type="evidence" value="ECO:0007669"/>
    <property type="project" value="UniProtKB-UniRule"/>
</dbReference>
<dbReference type="PRINTS" id="PR00364">
    <property type="entry name" value="DISEASERSIST"/>
</dbReference>
<feature type="domain" description="OmpR/PhoB-type" evidence="3">
    <location>
        <begin position="10"/>
        <end position="108"/>
    </location>
</feature>
<dbReference type="InterPro" id="IPR058852">
    <property type="entry name" value="HTH_77"/>
</dbReference>
<dbReference type="AlphaFoldDB" id="A0A3M3ETV7"/>
<dbReference type="OrthoDB" id="9811542at2"/>
<evidence type="ECO:0000256" key="2">
    <source>
        <dbReference type="PROSITE-ProRule" id="PRU01091"/>
    </source>
</evidence>
<dbReference type="PROSITE" id="PS51755">
    <property type="entry name" value="OMPR_PHOB"/>
    <property type="match status" value="1"/>
</dbReference>
<dbReference type="GO" id="GO:0006355">
    <property type="term" value="P:regulation of DNA-templated transcription"/>
    <property type="evidence" value="ECO:0007669"/>
    <property type="project" value="InterPro"/>
</dbReference>
<reference evidence="4 5" key="1">
    <citation type="submission" date="2018-08" db="EMBL/GenBank/DDBJ databases">
        <title>Recombination of ecologically and evolutionarily significant loci maintains genetic cohesion in the Pseudomonas syringae species complex.</title>
        <authorList>
            <person name="Dillon M."/>
            <person name="Thakur S."/>
            <person name="Almeida R.N.D."/>
            <person name="Weir B.S."/>
            <person name="Guttman D.S."/>
        </authorList>
    </citation>
    <scope>NUCLEOTIDE SEQUENCE [LARGE SCALE GENOMIC DNA]</scope>
    <source>
        <strain evidence="4 5">NCPPB2445</strain>
    </source>
</reference>
<dbReference type="InterPro" id="IPR049945">
    <property type="entry name" value="AAA_22"/>
</dbReference>
<dbReference type="Pfam" id="PF00486">
    <property type="entry name" value="Trans_reg_C"/>
    <property type="match status" value="1"/>
</dbReference>
<dbReference type="InterPro" id="IPR016032">
    <property type="entry name" value="Sig_transdc_resp-reg_C-effctor"/>
</dbReference>
<protein>
    <recommendedName>
        <fullName evidence="3">OmpR/PhoB-type domain-containing protein</fullName>
    </recommendedName>
</protein>
<name>A0A3M3ETV7_9PSED</name>
<dbReference type="InterPro" id="IPR027417">
    <property type="entry name" value="P-loop_NTPase"/>
</dbReference>
<dbReference type="InterPro" id="IPR036388">
    <property type="entry name" value="WH-like_DNA-bd_sf"/>
</dbReference>
<organism evidence="4 5">
    <name type="scientific">Pseudomonas corrugata</name>
    <dbReference type="NCBI Taxonomy" id="47879"/>
    <lineage>
        <taxon>Bacteria</taxon>
        <taxon>Pseudomonadati</taxon>
        <taxon>Pseudomonadota</taxon>
        <taxon>Gammaproteobacteria</taxon>
        <taxon>Pseudomonadales</taxon>
        <taxon>Pseudomonadaceae</taxon>
        <taxon>Pseudomonas</taxon>
    </lineage>
</organism>